<dbReference type="FunFam" id="3.40.190.10:FF:000005">
    <property type="entry name" value="Porphobilinogen deaminase"/>
    <property type="match status" value="1"/>
</dbReference>
<dbReference type="Pfam" id="PF03900">
    <property type="entry name" value="Porphobil_deamC"/>
    <property type="match status" value="1"/>
</dbReference>
<comment type="cofactor">
    <cofactor evidence="8">
        <name>dipyrromethane</name>
        <dbReference type="ChEBI" id="CHEBI:60342"/>
    </cofactor>
    <text evidence="8">Binds 1 dipyrromethane group covalently.</text>
</comment>
<dbReference type="InterPro" id="IPR036803">
    <property type="entry name" value="Porphobilinogen_deaminase_C_sf"/>
</dbReference>
<dbReference type="GO" id="GO:0006782">
    <property type="term" value="P:protoporphyrinogen IX biosynthetic process"/>
    <property type="evidence" value="ECO:0007669"/>
    <property type="project" value="UniProtKB-UniRule"/>
</dbReference>
<organism evidence="11 12">
    <name type="scientific">Candidatus Glassbacteria bacterium RIFCSPLOWO2_12_FULL_58_11</name>
    <dbReference type="NCBI Taxonomy" id="1817867"/>
    <lineage>
        <taxon>Bacteria</taxon>
        <taxon>Candidatus Glassiibacteriota</taxon>
    </lineage>
</organism>
<evidence type="ECO:0000256" key="1">
    <source>
        <dbReference type="ARBA" id="ARBA00002869"/>
    </source>
</evidence>
<dbReference type="InterPro" id="IPR022419">
    <property type="entry name" value="Porphobilin_deaminase_cofac_BS"/>
</dbReference>
<dbReference type="Pfam" id="PF01379">
    <property type="entry name" value="Porphobil_deam"/>
    <property type="match status" value="1"/>
</dbReference>
<comment type="catalytic activity">
    <reaction evidence="7 8">
        <text>4 porphobilinogen + H2O = hydroxymethylbilane + 4 NH4(+)</text>
        <dbReference type="Rhea" id="RHEA:13185"/>
        <dbReference type="ChEBI" id="CHEBI:15377"/>
        <dbReference type="ChEBI" id="CHEBI:28938"/>
        <dbReference type="ChEBI" id="CHEBI:57845"/>
        <dbReference type="ChEBI" id="CHEBI:58126"/>
        <dbReference type="EC" id="2.5.1.61"/>
    </reaction>
</comment>
<dbReference type="HAMAP" id="MF_00260">
    <property type="entry name" value="Porphobil_deam"/>
    <property type="match status" value="1"/>
</dbReference>
<comment type="similarity">
    <text evidence="3 8">Belongs to the HMBS family.</text>
</comment>
<dbReference type="EMBL" id="MFIX01000030">
    <property type="protein sequence ID" value="OGG06204.1"/>
    <property type="molecule type" value="Genomic_DNA"/>
</dbReference>
<evidence type="ECO:0000256" key="4">
    <source>
        <dbReference type="ARBA" id="ARBA00011245"/>
    </source>
</evidence>
<evidence type="ECO:0000259" key="9">
    <source>
        <dbReference type="Pfam" id="PF01379"/>
    </source>
</evidence>
<keyword evidence="5 8" id="KW-0808">Transferase</keyword>
<accession>A0A1F5Z1K6</accession>
<reference evidence="11 12" key="1">
    <citation type="journal article" date="2016" name="Nat. Commun.">
        <title>Thousands of microbial genomes shed light on interconnected biogeochemical processes in an aquifer system.</title>
        <authorList>
            <person name="Anantharaman K."/>
            <person name="Brown C.T."/>
            <person name="Hug L.A."/>
            <person name="Sharon I."/>
            <person name="Castelle C.J."/>
            <person name="Probst A.J."/>
            <person name="Thomas B.C."/>
            <person name="Singh A."/>
            <person name="Wilkins M.J."/>
            <person name="Karaoz U."/>
            <person name="Brodie E.L."/>
            <person name="Williams K.H."/>
            <person name="Hubbard S.S."/>
            <person name="Banfield J.F."/>
        </authorList>
    </citation>
    <scope>NUCLEOTIDE SEQUENCE [LARGE SCALE GENOMIC DNA]</scope>
</reference>
<dbReference type="STRING" id="1817867.A3F83_15995"/>
<dbReference type="InterPro" id="IPR022417">
    <property type="entry name" value="Porphobilin_deaminase_N"/>
</dbReference>
<dbReference type="CDD" id="cd13646">
    <property type="entry name" value="PBP2_EcHMBS_like"/>
    <property type="match status" value="1"/>
</dbReference>
<comment type="miscellaneous">
    <text evidence="8">The porphobilinogen subunits are added to the dipyrromethane group.</text>
</comment>
<evidence type="ECO:0000259" key="10">
    <source>
        <dbReference type="Pfam" id="PF03900"/>
    </source>
</evidence>
<evidence type="ECO:0000313" key="12">
    <source>
        <dbReference type="Proteomes" id="UP000179129"/>
    </source>
</evidence>
<dbReference type="InterPro" id="IPR022418">
    <property type="entry name" value="Porphobilinogen_deaminase_C"/>
</dbReference>
<evidence type="ECO:0000256" key="8">
    <source>
        <dbReference type="HAMAP-Rule" id="MF_00260"/>
    </source>
</evidence>
<comment type="subunit">
    <text evidence="4 8">Monomer.</text>
</comment>
<feature type="modified residue" description="S-(dipyrrolylmethanemethyl)cysteine" evidence="8">
    <location>
        <position position="247"/>
    </location>
</feature>
<dbReference type="GO" id="GO:0005737">
    <property type="term" value="C:cytoplasm"/>
    <property type="evidence" value="ECO:0007669"/>
    <property type="project" value="UniProtKB-UniRule"/>
</dbReference>
<dbReference type="PRINTS" id="PR00151">
    <property type="entry name" value="PORPHBDMNASE"/>
</dbReference>
<evidence type="ECO:0000256" key="6">
    <source>
        <dbReference type="ARBA" id="ARBA00023244"/>
    </source>
</evidence>
<evidence type="ECO:0000256" key="7">
    <source>
        <dbReference type="ARBA" id="ARBA00048169"/>
    </source>
</evidence>
<gene>
    <name evidence="8" type="primary">hemC</name>
    <name evidence="11" type="ORF">A3F83_15995</name>
</gene>
<comment type="function">
    <text evidence="1 8">Tetrapolymerization of the monopyrrole PBG into the hydroxymethylbilane pre-uroporphyrinogen in several discrete steps.</text>
</comment>
<feature type="domain" description="Porphobilinogen deaminase C-terminal" evidence="10">
    <location>
        <begin position="231"/>
        <end position="298"/>
    </location>
</feature>
<dbReference type="PANTHER" id="PTHR11557:SF0">
    <property type="entry name" value="PORPHOBILINOGEN DEAMINASE"/>
    <property type="match status" value="1"/>
</dbReference>
<dbReference type="InterPro" id="IPR000860">
    <property type="entry name" value="HemC"/>
</dbReference>
<dbReference type="GO" id="GO:0004418">
    <property type="term" value="F:hydroxymethylbilane synthase activity"/>
    <property type="evidence" value="ECO:0007669"/>
    <property type="project" value="UniProtKB-UniRule"/>
</dbReference>
<evidence type="ECO:0000313" key="11">
    <source>
        <dbReference type="EMBL" id="OGG06204.1"/>
    </source>
</evidence>
<sequence length="314" mass="34145">MRRAPVDGNKLKIGSRGSQLALWQANHIKDRLTGQYPGLAVELKIIKTLGDKVQDVALAKVGGKGLFTKEIEEAILAGKVDLAVHSLKDLPTELPSGLIAGIITRRTHGSDALISRDNVPLKLLPAGSRVGTSSLRRKVQLRDLRPDLHFLDLRGNVDTRLKKLDRGEYEAIVLAQAGLVRLGLESRITELFTPRQMVPAAGQGALALEYREGDSRTAELLGFLQDPDTALEVEAERDFLHELGGGCQVPIGVRAVLKEDGRLELEAMISDLHGTRLMRDSLTNHPDKKPGKILAGRMLEAGGRAILEEILGAE</sequence>
<dbReference type="PANTHER" id="PTHR11557">
    <property type="entry name" value="PORPHOBILINOGEN DEAMINASE"/>
    <property type="match status" value="1"/>
</dbReference>
<dbReference type="PROSITE" id="PS00533">
    <property type="entry name" value="PORPHOBILINOGEN_DEAM"/>
    <property type="match status" value="1"/>
</dbReference>
<evidence type="ECO:0000256" key="2">
    <source>
        <dbReference type="ARBA" id="ARBA00004735"/>
    </source>
</evidence>
<dbReference type="AlphaFoldDB" id="A0A1F5Z1K6"/>
<feature type="domain" description="Porphobilinogen deaminase N-terminal" evidence="9">
    <location>
        <begin position="11"/>
        <end position="218"/>
    </location>
</feature>
<name>A0A1F5Z1K6_9BACT</name>
<dbReference type="Proteomes" id="UP000179129">
    <property type="component" value="Unassembled WGS sequence"/>
</dbReference>
<dbReference type="EC" id="2.5.1.61" evidence="8"/>
<evidence type="ECO:0000256" key="3">
    <source>
        <dbReference type="ARBA" id="ARBA00005638"/>
    </source>
</evidence>
<dbReference type="SUPFAM" id="SSF54782">
    <property type="entry name" value="Porphobilinogen deaminase (hydroxymethylbilane synthase), C-terminal domain"/>
    <property type="match status" value="1"/>
</dbReference>
<dbReference type="PIRSF" id="PIRSF001438">
    <property type="entry name" value="4pyrrol_synth_OHMeBilane_synth"/>
    <property type="match status" value="1"/>
</dbReference>
<proteinExistence type="inferred from homology"/>
<dbReference type="NCBIfam" id="TIGR00212">
    <property type="entry name" value="hemC"/>
    <property type="match status" value="1"/>
</dbReference>
<evidence type="ECO:0000256" key="5">
    <source>
        <dbReference type="ARBA" id="ARBA00022679"/>
    </source>
</evidence>
<protein>
    <recommendedName>
        <fullName evidence="8">Porphobilinogen deaminase</fullName>
        <shortName evidence="8">PBG</shortName>
        <ecNumber evidence="8">2.5.1.61</ecNumber>
    </recommendedName>
    <alternativeName>
        <fullName evidence="8">Hydroxymethylbilane synthase</fullName>
        <shortName evidence="8">HMBS</shortName>
    </alternativeName>
    <alternativeName>
        <fullName evidence="8">Pre-uroporphyrinogen synthase</fullName>
    </alternativeName>
</protein>
<dbReference type="SUPFAM" id="SSF53850">
    <property type="entry name" value="Periplasmic binding protein-like II"/>
    <property type="match status" value="1"/>
</dbReference>
<dbReference type="Gene3D" id="3.40.190.10">
    <property type="entry name" value="Periplasmic binding protein-like II"/>
    <property type="match status" value="2"/>
</dbReference>
<dbReference type="FunFam" id="3.40.190.10:FF:000004">
    <property type="entry name" value="Porphobilinogen deaminase"/>
    <property type="match status" value="1"/>
</dbReference>
<comment type="pathway">
    <text evidence="2">Porphyrin-containing compound metabolism; protoporphyrin-IX biosynthesis; coproporphyrinogen-III from 5-aminolevulinate: step 2/4.</text>
</comment>
<dbReference type="Gene3D" id="3.30.160.40">
    <property type="entry name" value="Porphobilinogen deaminase, C-terminal domain"/>
    <property type="match status" value="1"/>
</dbReference>
<keyword evidence="6 8" id="KW-0627">Porphyrin biosynthesis</keyword>
<comment type="caution">
    <text evidence="11">The sequence shown here is derived from an EMBL/GenBank/DDBJ whole genome shotgun (WGS) entry which is preliminary data.</text>
</comment>